<keyword evidence="2" id="KW-1185">Reference proteome</keyword>
<name>A0A510UPA0_9CELL</name>
<dbReference type="OrthoDB" id="4391631at2"/>
<gene>
    <name evidence="1" type="ORF">CPE01_02260</name>
</gene>
<proteinExistence type="predicted"/>
<dbReference type="AlphaFoldDB" id="A0A510UPA0"/>
<evidence type="ECO:0000313" key="2">
    <source>
        <dbReference type="Proteomes" id="UP000321386"/>
    </source>
</evidence>
<comment type="caution">
    <text evidence="1">The sequence shown here is derived from an EMBL/GenBank/DDBJ whole genome shotgun (WGS) entry which is preliminary data.</text>
</comment>
<dbReference type="Proteomes" id="UP000321386">
    <property type="component" value="Unassembled WGS sequence"/>
</dbReference>
<reference evidence="1 2" key="1">
    <citation type="submission" date="2019-07" db="EMBL/GenBank/DDBJ databases">
        <title>Whole genome shotgun sequence of Cellulomonas persica NBRC 101101.</title>
        <authorList>
            <person name="Hosoyama A."/>
            <person name="Uohara A."/>
            <person name="Ohji S."/>
            <person name="Ichikawa N."/>
        </authorList>
    </citation>
    <scope>NUCLEOTIDE SEQUENCE [LARGE SCALE GENOMIC DNA]</scope>
    <source>
        <strain evidence="1 2">NBRC 101101</strain>
    </source>
</reference>
<sequence>MDDEIELVSDGEGIALLGDAGAIERFLASEGLPSQDLGLRRLSGATATGAAALEAGSQIAATSGRWVKLTKESARAMKSMPLMKGSSASSSRAVAMDGGKTSHILEIVRTPGAMLTNPAMLTGVAGLMAQLAMQQAMQEITDYLVRIDAKVDDVLRGQKDAALAAMVGALLVIEDALTIRDHVGGVSDVTWSKVQATPATIAETQAYALRQLDDVAQKLERAQAVGEVAKAADHARAVVEEWLAVLARCFQLQDAVAVLELDRVLGGAPDELEQHRAGIRVARQKRLDLIASRVDRLMTRMDDAVGTADAKVLLHPRAAQSINASSRVVGSHVLEFTAGLGIGADREAVAVRRWLEAATEAKERALETGAAGLEGAKDLTGQTVGRARSATTKLAGTIAERAARRRPRAAEVDDE</sequence>
<protein>
    <submittedName>
        <fullName evidence="1">Uncharacterized protein</fullName>
    </submittedName>
</protein>
<dbReference type="RefSeq" id="WP_146804796.1">
    <property type="nucleotide sequence ID" value="NZ_BJUA01000001.1"/>
</dbReference>
<organism evidence="1 2">
    <name type="scientific">Cellulomonas persica</name>
    <dbReference type="NCBI Taxonomy" id="76861"/>
    <lineage>
        <taxon>Bacteria</taxon>
        <taxon>Bacillati</taxon>
        <taxon>Actinomycetota</taxon>
        <taxon>Actinomycetes</taxon>
        <taxon>Micrococcales</taxon>
        <taxon>Cellulomonadaceae</taxon>
        <taxon>Cellulomonas</taxon>
    </lineage>
</organism>
<dbReference type="EMBL" id="BJUA01000001">
    <property type="protein sequence ID" value="GEK16493.1"/>
    <property type="molecule type" value="Genomic_DNA"/>
</dbReference>
<evidence type="ECO:0000313" key="1">
    <source>
        <dbReference type="EMBL" id="GEK16493.1"/>
    </source>
</evidence>
<accession>A0A510UPA0</accession>